<proteinExistence type="predicted"/>
<dbReference type="SMART" id="SM00320">
    <property type="entry name" value="WD40"/>
    <property type="match status" value="4"/>
</dbReference>
<name>A0AA43QTG8_9LECA</name>
<keyword evidence="6" id="KW-1185">Reference proteome</keyword>
<evidence type="ECO:0000256" key="1">
    <source>
        <dbReference type="ARBA" id="ARBA00022737"/>
    </source>
</evidence>
<keyword evidence="1" id="KW-0677">Repeat</keyword>
<dbReference type="InterPro" id="IPR054471">
    <property type="entry name" value="GPIID_WHD"/>
</dbReference>
<dbReference type="Gene3D" id="3.40.50.300">
    <property type="entry name" value="P-loop containing nucleotide triphosphate hydrolases"/>
    <property type="match status" value="1"/>
</dbReference>
<feature type="compositionally biased region" description="Low complexity" evidence="2">
    <location>
        <begin position="1565"/>
        <end position="1574"/>
    </location>
</feature>
<feature type="compositionally biased region" description="Polar residues" evidence="2">
    <location>
        <begin position="1580"/>
        <end position="1591"/>
    </location>
</feature>
<dbReference type="Pfam" id="PF22939">
    <property type="entry name" value="WHD_GPIID"/>
    <property type="match status" value="1"/>
</dbReference>
<dbReference type="EMBL" id="JAPUFD010000018">
    <property type="protein sequence ID" value="MDI1492328.1"/>
    <property type="molecule type" value="Genomic_DNA"/>
</dbReference>
<dbReference type="InterPro" id="IPR029058">
    <property type="entry name" value="AB_hydrolase_fold"/>
</dbReference>
<feature type="region of interest" description="Disordered" evidence="2">
    <location>
        <begin position="1528"/>
        <end position="1591"/>
    </location>
</feature>
<dbReference type="InterPro" id="IPR001680">
    <property type="entry name" value="WD40_rpt"/>
</dbReference>
<dbReference type="Pfam" id="PF24883">
    <property type="entry name" value="NPHP3_N"/>
    <property type="match status" value="1"/>
</dbReference>
<dbReference type="InterPro" id="IPR056884">
    <property type="entry name" value="NPHP3-like_N"/>
</dbReference>
<feature type="domain" description="Nephrocystin 3-like N-terminal" evidence="4">
    <location>
        <begin position="317"/>
        <end position="476"/>
    </location>
</feature>
<dbReference type="SUPFAM" id="SSF53474">
    <property type="entry name" value="alpha/beta-Hydrolases"/>
    <property type="match status" value="1"/>
</dbReference>
<dbReference type="InterPro" id="IPR027417">
    <property type="entry name" value="P-loop_NTPase"/>
</dbReference>
<dbReference type="Gene3D" id="2.130.10.10">
    <property type="entry name" value="YVTN repeat-like/Quinoprotein amine dehydrogenase"/>
    <property type="match status" value="2"/>
</dbReference>
<evidence type="ECO:0000313" key="5">
    <source>
        <dbReference type="EMBL" id="MDI1492328.1"/>
    </source>
</evidence>
<reference evidence="5" key="1">
    <citation type="journal article" date="2023" name="Genome Biol. Evol.">
        <title>First Whole Genome Sequence and Flow Cytometry Genome Size Data for the Lichen-Forming Fungus Ramalina farinacea (Ascomycota).</title>
        <authorList>
            <person name="Llewellyn T."/>
            <person name="Mian S."/>
            <person name="Hill R."/>
            <person name="Leitch I.J."/>
            <person name="Gaya E."/>
        </authorList>
    </citation>
    <scope>NUCLEOTIDE SEQUENCE</scope>
    <source>
        <strain evidence="5">LIQ254RAFAR</strain>
    </source>
</reference>
<dbReference type="InterPro" id="IPR011047">
    <property type="entry name" value="Quinoprotein_ADH-like_sf"/>
</dbReference>
<dbReference type="SUPFAM" id="SSF50978">
    <property type="entry name" value="WD40 repeat-like"/>
    <property type="match status" value="1"/>
</dbReference>
<dbReference type="PANTHER" id="PTHR10039:SF16">
    <property type="entry name" value="GPI INOSITOL-DEACYLASE"/>
    <property type="match status" value="1"/>
</dbReference>
<organism evidence="5 6">
    <name type="scientific">Ramalina farinacea</name>
    <dbReference type="NCBI Taxonomy" id="258253"/>
    <lineage>
        <taxon>Eukaryota</taxon>
        <taxon>Fungi</taxon>
        <taxon>Dikarya</taxon>
        <taxon>Ascomycota</taxon>
        <taxon>Pezizomycotina</taxon>
        <taxon>Lecanoromycetes</taxon>
        <taxon>OSLEUM clade</taxon>
        <taxon>Lecanoromycetidae</taxon>
        <taxon>Lecanorales</taxon>
        <taxon>Lecanorineae</taxon>
        <taxon>Ramalinaceae</taxon>
        <taxon>Ramalina</taxon>
    </lineage>
</organism>
<dbReference type="Gene3D" id="3.40.50.1820">
    <property type="entry name" value="alpha/beta hydrolase"/>
    <property type="match status" value="1"/>
</dbReference>
<dbReference type="InterPro" id="IPR036322">
    <property type="entry name" value="WD40_repeat_dom_sf"/>
</dbReference>
<dbReference type="SUPFAM" id="SSF50998">
    <property type="entry name" value="Quinoprotein alcohol dehydrogenase-like"/>
    <property type="match status" value="1"/>
</dbReference>
<dbReference type="Proteomes" id="UP001161017">
    <property type="component" value="Unassembled WGS sequence"/>
</dbReference>
<feature type="region of interest" description="Disordered" evidence="2">
    <location>
        <begin position="1"/>
        <end position="20"/>
    </location>
</feature>
<comment type="caution">
    <text evidence="5">The sequence shown here is derived from an EMBL/GenBank/DDBJ whole genome shotgun (WGS) entry which is preliminary data.</text>
</comment>
<evidence type="ECO:0000313" key="6">
    <source>
        <dbReference type="Proteomes" id="UP001161017"/>
    </source>
</evidence>
<dbReference type="SUPFAM" id="SSF52540">
    <property type="entry name" value="P-loop containing nucleoside triphosphate hydrolases"/>
    <property type="match status" value="1"/>
</dbReference>
<evidence type="ECO:0000256" key="2">
    <source>
        <dbReference type="SAM" id="MobiDB-lite"/>
    </source>
</evidence>
<protein>
    <submittedName>
        <fullName evidence="5">Uncharacterized protein</fullName>
    </submittedName>
</protein>
<feature type="domain" description="GPI inositol-deacylase winged helix" evidence="3">
    <location>
        <begin position="581"/>
        <end position="670"/>
    </location>
</feature>
<dbReference type="PANTHER" id="PTHR10039">
    <property type="entry name" value="AMELOGENIN"/>
    <property type="match status" value="1"/>
</dbReference>
<accession>A0AA43QTG8</accession>
<evidence type="ECO:0000259" key="4">
    <source>
        <dbReference type="Pfam" id="PF24883"/>
    </source>
</evidence>
<dbReference type="InterPro" id="IPR015943">
    <property type="entry name" value="WD40/YVTN_repeat-like_dom_sf"/>
</dbReference>
<evidence type="ECO:0000259" key="3">
    <source>
        <dbReference type="Pfam" id="PF22939"/>
    </source>
</evidence>
<gene>
    <name evidence="5" type="ORF">OHK93_003541</name>
</gene>
<sequence>MRAAEPAVESQKGPLSLHTVHEPPDGAIADVVFIHGLGGGSRKTWAKNDDPELFWPGEWLPRDDDFQNVRILTFGYDADWGKKSILNVQDFGKSLLYALKDAPTGSRAQQCPIIFVCHSLGGLVAKKAFNMSKTLRSYEDISRRIRTIFFLGCPHRGSNLADLLSRILRVIPSVTPGPFLYDLLPDSTAIQAINEEFPQHCGEIDLHSFYETDQMSLGFKRSLIVPKDSAILNYTNERSTYLRGNHREICMFHSKEDANYKSIRNSLAAALLQFREPKQLLRTGSDFPEYQSVKESLNVDDIHDDICQSLDLERLPGSCDWIADMENYLEWLEGPVPSVYWITAKPGAGKSYLSSRIISDLKRQGKQCAYYFFGFGDKSRTGASKFLRVVACQLSRMHEEIAILVSKKCQRDSQLSKADHRTLWRKLFSEGILQTDLNDHYIIVDALDESMSDAELIPLLLRLSKTGRTRVLVTSRNKFESYRTASPSQVQIMTTEIPQEATRADIPLYVQAYRSSLPALGQDREQGRDLILESVLEKSDGCFLWVRLVMDELRRVHTAAEVQRVLREVPMDMDDLYIRILDKMESLQYGKEVAQAILVWVACAARPLTVEEMQEAVELDIEDDVDSIERAIASTCGQLVYIDPKGFLRMIHQTARDFLLRHRDDLEYTIERSQGNKQLALICLKYLASSGANGNHRRKSENNPMLKSSAFTDYACTCLYTHINMVSSKDDEILAALAEFLSSNSVLGWIEYMVKISEMNRLLQTGRSLKSFLQRRQKHGLVPLGRDIFLVNSWSADLVRVVTKFGRNLTAAPSSIYTHIPAFCPSDTPLKKQFGTPNRSFEVAGLTTESWDDCSSLLIYKNEYPAAVACGDEFFAIGLGSGVIKVHSTATCQELQTLDQEEAVKTLRFDDTCRILVCAGFRAIRIWSADSWLQMWKFDLEVPSVDFSLLDDSNGLILAILRNNKVVLWDLESGNNTVLGSWADSIGEQTTQDLPQPMAAAIGRAGTTLAIAYRGEDILLWDIEENRLLDKYGQNEGSRGPLAPRRRAVGFVRYLEFSESLESGLLAASYNDGEIVVFDTFSHEVSARTTANIHTLSSTADGQILACGNSAGIINLYEFGSLRLLYRISSEGYGIRGLAFSTDGNRLFDIRGSFCRVWDPPVLVSMKQDSDDLKSDTVSISTTPQNYDLGNTEQSKHITTLLVLRVFNKIICGRLDGSICPFDGRTGLPDDVLIKNANKIAIFSIKFDEQSLTLFCADTYSKITAFHLTLNGSALTSTQSMSQRVNGPITQLSIRPGSRHCLVSSKKIDTLYEVAQTNLEKKQILEWPDRRSYRWCTHPMDISQLLLIDSLTAHIFAWNDLSRLTTIDGIGITGSPLMGLSLQTILPLRLNNLLAATFNTPGSYTRKTRSHLFLFKAQHFNTDASSVAPVPSYEALTPHIETLLGIYKNRFIFLQEDGSVASVDPDSVNPTENIVTHFYLPPDWQSAVAASIGSEAMIEVHPSDGTIVLAIKDKVALIKRGLKIADTAGQGLLGPKGPERGPSLASFRRSNDASRTQRNVGLAFRSPSGSGSRGQHSRSKNGSDQTQSADD</sequence>